<evidence type="ECO:0000256" key="4">
    <source>
        <dbReference type="ARBA" id="ARBA00022723"/>
    </source>
</evidence>
<keyword evidence="5" id="KW-0460">Magnesium</keyword>
<protein>
    <submittedName>
        <fullName evidence="7">Polyprenyl synthetase family protein</fullName>
    </submittedName>
</protein>
<dbReference type="PANTHER" id="PTHR12001:SF69">
    <property type="entry name" value="ALL TRANS-POLYPRENYL-DIPHOSPHATE SYNTHASE PDSS1"/>
    <property type="match status" value="1"/>
</dbReference>
<dbReference type="CDD" id="cd00685">
    <property type="entry name" value="Trans_IPPS_HT"/>
    <property type="match status" value="1"/>
</dbReference>
<evidence type="ECO:0000256" key="3">
    <source>
        <dbReference type="ARBA" id="ARBA00022679"/>
    </source>
</evidence>
<organism evidence="7 8">
    <name type="scientific">Arcanobacterium canis</name>
    <dbReference type="NCBI Taxonomy" id="999183"/>
    <lineage>
        <taxon>Bacteria</taxon>
        <taxon>Bacillati</taxon>
        <taxon>Actinomycetota</taxon>
        <taxon>Actinomycetes</taxon>
        <taxon>Actinomycetales</taxon>
        <taxon>Actinomycetaceae</taxon>
        <taxon>Arcanobacterium</taxon>
    </lineage>
</organism>
<dbReference type="SFLD" id="SFLDS00005">
    <property type="entry name" value="Isoprenoid_Synthase_Type_I"/>
    <property type="match status" value="1"/>
</dbReference>
<dbReference type="EMBL" id="CP121208">
    <property type="protein sequence ID" value="WFM83075.1"/>
    <property type="molecule type" value="Genomic_DNA"/>
</dbReference>
<evidence type="ECO:0000256" key="1">
    <source>
        <dbReference type="ARBA" id="ARBA00001946"/>
    </source>
</evidence>
<dbReference type="PROSITE" id="PS00444">
    <property type="entry name" value="POLYPRENYL_SYNTHASE_2"/>
    <property type="match status" value="1"/>
</dbReference>
<evidence type="ECO:0000256" key="5">
    <source>
        <dbReference type="ARBA" id="ARBA00022842"/>
    </source>
</evidence>
<dbReference type="Proteomes" id="UP001215216">
    <property type="component" value="Chromosome"/>
</dbReference>
<proteinExistence type="inferred from homology"/>
<dbReference type="SUPFAM" id="SSF48576">
    <property type="entry name" value="Terpenoid synthases"/>
    <property type="match status" value="1"/>
</dbReference>
<evidence type="ECO:0000256" key="2">
    <source>
        <dbReference type="ARBA" id="ARBA00006706"/>
    </source>
</evidence>
<dbReference type="InterPro" id="IPR000092">
    <property type="entry name" value="Polyprenyl_synt"/>
</dbReference>
<dbReference type="InterPro" id="IPR008949">
    <property type="entry name" value="Isoprenoid_synthase_dom_sf"/>
</dbReference>
<name>A0ABY8FZB3_9ACTO</name>
<dbReference type="SFLD" id="SFLDG01017">
    <property type="entry name" value="Polyprenyl_Transferase_Like"/>
    <property type="match status" value="1"/>
</dbReference>
<keyword evidence="3 6" id="KW-0808">Transferase</keyword>
<reference evidence="7 8" key="1">
    <citation type="submission" date="2023-03" db="EMBL/GenBank/DDBJ databases">
        <title>Complete genome of Arcanobacterium canis strain DSM 25104 isolated in 2010 from a canine otitis externa in Germany.</title>
        <authorList>
            <person name="Borowiak M."/>
            <person name="Kreitlow A."/>
            <person name="Malorny B."/>
            <person name="Laemmler C."/>
            <person name="Prenger-Berninghoff E."/>
            <person name="Ploetz M."/>
            <person name="Abdulmawjood A."/>
        </authorList>
    </citation>
    <scope>NUCLEOTIDE SEQUENCE [LARGE SCALE GENOMIC DNA]</scope>
    <source>
        <strain evidence="7 8">DSM 25104</strain>
    </source>
</reference>
<evidence type="ECO:0000256" key="6">
    <source>
        <dbReference type="RuleBase" id="RU004466"/>
    </source>
</evidence>
<comment type="cofactor">
    <cofactor evidence="1">
        <name>Mg(2+)</name>
        <dbReference type="ChEBI" id="CHEBI:18420"/>
    </cofactor>
</comment>
<evidence type="ECO:0000313" key="7">
    <source>
        <dbReference type="EMBL" id="WFM83075.1"/>
    </source>
</evidence>
<dbReference type="RefSeq" id="WP_278012501.1">
    <property type="nucleotide sequence ID" value="NZ_CP121208.1"/>
</dbReference>
<accession>A0ABY8FZB3</accession>
<gene>
    <name evidence="7" type="ORF">P7079_06670</name>
</gene>
<keyword evidence="8" id="KW-1185">Reference proteome</keyword>
<dbReference type="Gene3D" id="1.10.600.10">
    <property type="entry name" value="Farnesyl Diphosphate Synthase"/>
    <property type="match status" value="1"/>
</dbReference>
<keyword evidence="4" id="KW-0479">Metal-binding</keyword>
<comment type="similarity">
    <text evidence="2 6">Belongs to the FPP/GGPP synthase family.</text>
</comment>
<dbReference type="InterPro" id="IPR033749">
    <property type="entry name" value="Polyprenyl_synt_CS"/>
</dbReference>
<dbReference type="Pfam" id="PF00348">
    <property type="entry name" value="polyprenyl_synt"/>
    <property type="match status" value="1"/>
</dbReference>
<dbReference type="PANTHER" id="PTHR12001">
    <property type="entry name" value="GERANYLGERANYL PYROPHOSPHATE SYNTHASE"/>
    <property type="match status" value="1"/>
</dbReference>
<sequence>MSLIDSLFSSDHPLAVRLRARMEEVEDALRDAVRVGDLVADSATSHLASAGGKRLRPALTVLTAELGPNPQAQAVIDSAVVVELTHLASLYHDDVMDDAPLRRGVPSAQYVYGNSSAIMAGDMLFARASAIVAGLGPKAVLLHARTFERLCIGQLHETVGPQEGEDPQAHHIQVLAGKTGSLIAASARYGVLSAGGSEELAEAVAQYGERVGVAFQIADDVIDLMSDSDVTGKTPGTDLLEGVPTMPTLLLERMATEGTIDREGEEILAMLAEGHLDEGDRLENVVAMLRRHDVVEQTRQLAHQWTSDALAELEIVEEGDVKDALVTFAYAMVDRMA</sequence>
<evidence type="ECO:0000313" key="8">
    <source>
        <dbReference type="Proteomes" id="UP001215216"/>
    </source>
</evidence>